<dbReference type="InterPro" id="IPR020841">
    <property type="entry name" value="PKS_Beta-ketoAc_synthase_dom"/>
</dbReference>
<dbReference type="Gene3D" id="3.40.366.10">
    <property type="entry name" value="Malonyl-Coenzyme A Acyl Carrier Protein, domain 2"/>
    <property type="match status" value="1"/>
</dbReference>
<dbReference type="SUPFAM" id="SSF52151">
    <property type="entry name" value="FabD/lysophospholipase-like"/>
    <property type="match status" value="1"/>
</dbReference>
<name>C4TA41_9ACTN</name>
<dbReference type="PANTHER" id="PTHR43775:SF51">
    <property type="entry name" value="INACTIVE PHENOLPHTHIOCEROL SYNTHESIS POLYKETIDE SYNTHASE TYPE I PKS1-RELATED"/>
    <property type="match status" value="1"/>
</dbReference>
<dbReference type="Gene3D" id="3.30.70.3290">
    <property type="match status" value="1"/>
</dbReference>
<dbReference type="GO" id="GO:0006633">
    <property type="term" value="P:fatty acid biosynthetic process"/>
    <property type="evidence" value="ECO:0007669"/>
    <property type="project" value="TreeGrafter"/>
</dbReference>
<dbReference type="InterPro" id="IPR016039">
    <property type="entry name" value="Thiolase-like"/>
</dbReference>
<keyword evidence="1" id="KW-0808">Transferase</keyword>
<dbReference type="SUPFAM" id="SSF53901">
    <property type="entry name" value="Thiolase-like"/>
    <property type="match status" value="1"/>
</dbReference>
<feature type="non-terminal residue" evidence="4">
    <location>
        <position position="273"/>
    </location>
</feature>
<reference evidence="4" key="1">
    <citation type="submission" date="2008-03" db="EMBL/GenBank/DDBJ databases">
        <title>Partial sequencing of type-I polyketide synthase genes in Streptomyces and the application for metabolite prediction by phylogenetic analysis.</title>
        <authorList>
            <person name="Komaki H."/>
            <person name="Tamura T."/>
            <person name="Otoguro M."/>
            <person name="Nakashima T."/>
            <person name="Harayama S."/>
        </authorList>
    </citation>
    <scope>NUCLEOTIDE SEQUENCE</scope>
    <source>
        <strain evidence="4">NBRC 13838</strain>
    </source>
</reference>
<dbReference type="InterPro" id="IPR014031">
    <property type="entry name" value="Ketoacyl_synth_C"/>
</dbReference>
<dbReference type="InterPro" id="IPR016035">
    <property type="entry name" value="Acyl_Trfase/lysoPLipase"/>
</dbReference>
<sequence length="273" mass="28337">HTQAAAGVAGVIKMVLAMRHGVLPQTLHIDEPSTHVDWSAGAVELLTEAVPWPEVERPRRAGVSSFGVSGTNAHVVVEQAPVAAEATVPAEVPAGVVPWVVSGRTDAALRAQAERLRAHLEEHTEESIADIGFSLATARTVFERRAVVVAGDRDGLLDGLGALAEGRGAAGLIQGVAGTDARVALVFPGQGSQWVGMAAGLLDASPVFAERIHECATALSAYTDWSLVDVLRGADGAASLERVDVVQPALFAVMVSLAELWRSYGVEPAAVIG</sequence>
<organism evidence="4">
    <name type="scientific">Streptomyces sp. NBRC 13838</name>
    <dbReference type="NCBI Taxonomy" id="516084"/>
    <lineage>
        <taxon>Bacteria</taxon>
        <taxon>Bacillati</taxon>
        <taxon>Actinomycetota</taxon>
        <taxon>Actinomycetes</taxon>
        <taxon>Kitasatosporales</taxon>
        <taxon>Streptomycetaceae</taxon>
        <taxon>Streptomyces</taxon>
    </lineage>
</organism>
<dbReference type="Pfam" id="PF16197">
    <property type="entry name" value="KAsynt_C_assoc"/>
    <property type="match status" value="1"/>
</dbReference>
<feature type="domain" description="Ketosynthase family 3 (KS3)" evidence="3">
    <location>
        <begin position="1"/>
        <end position="79"/>
    </location>
</feature>
<keyword evidence="2" id="KW-0511">Multifunctional enzyme</keyword>
<protein>
    <submittedName>
        <fullName evidence="4">Polyketide synthase</fullName>
    </submittedName>
</protein>
<proteinExistence type="predicted"/>
<evidence type="ECO:0000256" key="2">
    <source>
        <dbReference type="ARBA" id="ARBA00023268"/>
    </source>
</evidence>
<accession>C4TA41</accession>
<dbReference type="EMBL" id="AB431088">
    <property type="protein sequence ID" value="BAH67127.1"/>
    <property type="molecule type" value="Genomic_DNA"/>
</dbReference>
<dbReference type="GO" id="GO:0004312">
    <property type="term" value="F:fatty acid synthase activity"/>
    <property type="evidence" value="ECO:0007669"/>
    <property type="project" value="TreeGrafter"/>
</dbReference>
<dbReference type="Pfam" id="PF00698">
    <property type="entry name" value="Acyl_transf_1"/>
    <property type="match status" value="1"/>
</dbReference>
<evidence type="ECO:0000256" key="1">
    <source>
        <dbReference type="ARBA" id="ARBA00022679"/>
    </source>
</evidence>
<dbReference type="PANTHER" id="PTHR43775">
    <property type="entry name" value="FATTY ACID SYNTHASE"/>
    <property type="match status" value="1"/>
</dbReference>
<dbReference type="Gene3D" id="3.40.47.10">
    <property type="match status" value="1"/>
</dbReference>
<feature type="non-terminal residue" evidence="4">
    <location>
        <position position="1"/>
    </location>
</feature>
<dbReference type="Pfam" id="PF02801">
    <property type="entry name" value="Ketoacyl-synt_C"/>
    <property type="match status" value="1"/>
</dbReference>
<dbReference type="InterPro" id="IPR014043">
    <property type="entry name" value="Acyl_transferase_dom"/>
</dbReference>
<dbReference type="InterPro" id="IPR050091">
    <property type="entry name" value="PKS_NRPS_Biosynth_Enz"/>
</dbReference>
<dbReference type="InterPro" id="IPR032821">
    <property type="entry name" value="PKS_assoc"/>
</dbReference>
<dbReference type="AlphaFoldDB" id="C4TA41"/>
<dbReference type="PROSITE" id="PS52004">
    <property type="entry name" value="KS3_2"/>
    <property type="match status" value="1"/>
</dbReference>
<evidence type="ECO:0000313" key="4">
    <source>
        <dbReference type="EMBL" id="BAH67127.1"/>
    </source>
</evidence>
<evidence type="ECO:0000259" key="3">
    <source>
        <dbReference type="PROSITE" id="PS52004"/>
    </source>
</evidence>
<dbReference type="InterPro" id="IPR001227">
    <property type="entry name" value="Ac_transferase_dom_sf"/>
</dbReference>